<dbReference type="GO" id="GO:0060090">
    <property type="term" value="F:molecular adaptor activity"/>
    <property type="evidence" value="ECO:0007669"/>
    <property type="project" value="InterPro"/>
</dbReference>
<dbReference type="WBParaSite" id="Smp_006350.1">
    <property type="protein sequence ID" value="Smp_006350.1"/>
    <property type="gene ID" value="Smp_006350"/>
</dbReference>
<accession>A0A3Q0KBX2</accession>
<dbReference type="GO" id="GO:0043248">
    <property type="term" value="P:proteasome assembly"/>
    <property type="evidence" value="ECO:0007669"/>
    <property type="project" value="InterPro"/>
</dbReference>
<dbReference type="InterPro" id="IPR011989">
    <property type="entry name" value="ARM-like"/>
</dbReference>
<dbReference type="AlphaFoldDB" id="A0A3Q0KBX2"/>
<evidence type="ECO:0000259" key="2">
    <source>
        <dbReference type="Pfam" id="PF13001"/>
    </source>
</evidence>
<feature type="region of interest" description="Disordered" evidence="1">
    <location>
        <begin position="1052"/>
        <end position="1071"/>
    </location>
</feature>
<dbReference type="Proteomes" id="UP000008854">
    <property type="component" value="Unassembled WGS sequence"/>
</dbReference>
<dbReference type="SUPFAM" id="SSF48371">
    <property type="entry name" value="ARM repeat"/>
    <property type="match status" value="2"/>
</dbReference>
<reference evidence="3" key="1">
    <citation type="journal article" date="2012" name="PLoS Negl. Trop. Dis.">
        <title>A systematically improved high quality genome and transcriptome of the human blood fluke Schistosoma mansoni.</title>
        <authorList>
            <person name="Protasio A.V."/>
            <person name="Tsai I.J."/>
            <person name="Babbage A."/>
            <person name="Nichol S."/>
            <person name="Hunt M."/>
            <person name="Aslett M.A."/>
            <person name="De Silva N."/>
            <person name="Velarde G.S."/>
            <person name="Anderson T.J."/>
            <person name="Clark R.C."/>
            <person name="Davidson C."/>
            <person name="Dillon G.P."/>
            <person name="Holroyd N.E."/>
            <person name="LoVerde P.T."/>
            <person name="Lloyd C."/>
            <person name="McQuillan J."/>
            <person name="Oliveira G."/>
            <person name="Otto T.D."/>
            <person name="Parker-Manuel S.J."/>
            <person name="Quail M.A."/>
            <person name="Wilson R.A."/>
            <person name="Zerlotini A."/>
            <person name="Dunne D.W."/>
            <person name="Berriman M."/>
        </authorList>
    </citation>
    <scope>NUCLEOTIDE SEQUENCE [LARGE SCALE GENOMIC DNA]</scope>
    <source>
        <strain evidence="3">Puerto Rican</strain>
    </source>
</reference>
<feature type="compositionally biased region" description="Low complexity" evidence="1">
    <location>
        <begin position="1370"/>
        <end position="1381"/>
    </location>
</feature>
<dbReference type="Pfam" id="PF13001">
    <property type="entry name" value="ECM29_N"/>
    <property type="match status" value="1"/>
</dbReference>
<dbReference type="STRING" id="6183.A0A3Q0KBX2"/>
<feature type="region of interest" description="Disordered" evidence="1">
    <location>
        <begin position="1796"/>
        <end position="1826"/>
    </location>
</feature>
<evidence type="ECO:0000256" key="1">
    <source>
        <dbReference type="SAM" id="MobiDB-lite"/>
    </source>
</evidence>
<feature type="region of interest" description="Disordered" evidence="1">
    <location>
        <begin position="883"/>
        <end position="910"/>
    </location>
</feature>
<protein>
    <submittedName>
        <fullName evidence="4">Proteasome-associated protein ECM29 homolog</fullName>
    </submittedName>
</protein>
<dbReference type="Gene3D" id="1.25.10.10">
    <property type="entry name" value="Leucine-rich Repeat Variant"/>
    <property type="match status" value="1"/>
</dbReference>
<feature type="region of interest" description="Disordered" evidence="1">
    <location>
        <begin position="1431"/>
        <end position="1457"/>
    </location>
</feature>
<dbReference type="InterPro" id="IPR016024">
    <property type="entry name" value="ARM-type_fold"/>
</dbReference>
<reference evidence="4" key="2">
    <citation type="submission" date="2018-12" db="UniProtKB">
        <authorList>
            <consortium name="WormBaseParasite"/>
        </authorList>
    </citation>
    <scope>IDENTIFICATION</scope>
    <source>
        <strain evidence="4">Puerto Rican</strain>
    </source>
</reference>
<proteinExistence type="predicted"/>
<feature type="compositionally biased region" description="Polar residues" evidence="1">
    <location>
        <begin position="1382"/>
        <end position="1392"/>
    </location>
</feature>
<feature type="domain" description="Proteasome component Ecm29 N-terminal" evidence="2">
    <location>
        <begin position="33"/>
        <end position="593"/>
    </location>
</feature>
<keyword evidence="3" id="KW-1185">Reference proteome</keyword>
<feature type="region of interest" description="Disordered" evidence="1">
    <location>
        <begin position="1370"/>
        <end position="1392"/>
    </location>
</feature>
<evidence type="ECO:0000313" key="4">
    <source>
        <dbReference type="WBParaSite" id="Smp_006350.1"/>
    </source>
</evidence>
<sequence>MEPKTITSRSALAAKPCVMAATRDGMSKPGDDIDRLALRISLADIDEQFEKILQKSLVFILKYLSKYEDHRKKLMELLGDVTRRLKCRPNIQVPVHELLLSYNDPSNSVFLVNFSHMYIRLGFPRLPLRQKIKLFPVLFASLSDDKPICQRDGLLHLVLPVVDSLTNELAPRDPCFNELLYQRRYISDFFSLVMLLPYNFQKLVRSNRSDPTIPDGFNSFDLGRMLHEQFTCITSSEELEKYKVGIMTFYTRRFFPAEESIIPVLFGYGDSRHSVVSIAAKELRTLSVLVDWEDESLLNRLLAWYLGRRRDFDPKGRNEPRRPLSPNMRIKLGHYLMRSRITFPGPLASSLVEAAMLALDPSSLAQSNFLSNSGQKCATNCIHATIENGSTSDTDSGTYIQTTSKTQTEETMPASTPGNPTCSSTSVIQQRRLTEHGLDLLSHLINNVTTLNGSASIAALRCLINFAYERTSDELTYVRARAFEILSRFLARDPNYLLKDPSQLPRLFDVLSEENPAELKLAAAHCLRRLAVALHSAQKQNCLSIRGHLVKLERLLYENIEKPDPLSRLVAVNFAGLIYPSDHIPTRYLILQALGDKDPRVRAEACVAFEQFLDPNIIHDIVYGRVKLPSFVEFVNHDTQHSRKNPFVEVERLIPVVQFIRLCLLATHGGLTPAQEAGLTYETEEEVRYLINQTVRYFLSAGNLTTVSQTPLSVNNTTTVSTTSTTTSVSTGSNVPVINPEQAKRSIDTYFRLIQVVIFTRSQHTKDSPDFPNYLEEVLVGNTKELITCNKQLFDRMNNVLLATPRGASCRHACASVYSVVVMETEAPTQALQTAKGMLAALPSPGSVIDGESSHAVQGMFMGAAYLLERLFTAYVVPFNSTSVSSKTNKQSSTEQTKKGKKEKQQNHRNLQTDIIRTIEELLSLMDAFLVKPSQLVDSLKINNTKNTVENDGFCYVNSSVSQATVVALLEALVVIGRAGCLSHLPSGTLPIEGNNSTTSLLSSKASFVHRILSYLPTVCEERSSSSLRYPRVSQAALRTLAAVCMGEGYQTTKDETSNSSESKTIENSKPKCHPHTIPIMKIMVGTAEINDPSLHLAVGTALADCILGPISPYRFHWYERNYPLVIPAHSLNAAVNGPNARWLAEQLRSLLTPLPGQVQTRPVTIAATLWILNLVRRLGPLPKSLLSYQLLIDLLDEKDESVQCVVVATLGLIYDRSSEDERSELITSLTQAIGDDKKSSSPVYHELCTLAQQIGRPDLALSLIVLAIALPSTSRNTNASGNPQSGNCFSNIAFNLASSVTYSSLVRRLGRSLAPALPRLVPRVFVRRFDFARPKLRQAMENVWLGLVLYATNSATPFISTNTSYPNISGSSSTITSPTNQNTQLSSSPAPNSLHSLVSEMVEAHFNAIVCEIKTQLGFNTLSFHATQMGGNSPQSTTNVSNGSGTLSTNKSASNTISQCNGTGTQNMRLRDACCLAISSLATHPSADKRLAGHLPALLSGLLNLCDESESSDMFENDNSGVTTPAEEAAITVQKLVIRVLENPCSREAATGLLPGLLPVIIERAPWSLSAETASNKSGRQPSNEIRRLALELLLAAARTARPSALRPALPQLVLSGLQAMSSIHPSIVANLMRQPIHHLHIYSQAAPNSLNSTSGLPSASNISLTVGASQCNNPTQQTVLPSLNPASACKEVQMAEVLRLCVRLLDDICLSRLIVPFTELLKAGGGSSSATIGASSASGGSRGTSASGSASIATAACVFIIHLAAANTNALAVSPKTSTCIRCAASRSQVVASGLDNSNSSPSHKTYNSPSGSSHSSPSSLYGLSPPTPPCGSAYEVSAHSLSSGAIDSPTLGNRSRTMLQSQKHNSVANGSSNIPDGTSYSNSCSGNQINSVCCNSTGDCFASLAPHTGKLLAALLSALPGACRHPNSAGKVIQEEMAKTLASLLRFAKETSVTKLFNRVRSWYLQPEQATAGSDGGVQGGSNISISHWACVRVLHAVAHHCPDLLYAHACITLPLIFLSKQVESEVENLVPSRTSSAIFHSKNRNIDINSLSASHRETNTSISPYIKESMSTKLNPSDLEIYQQLWRECWDELISRIPSAPCSPQSVLFWPNAVTLGLKSILPLATGLANSFLRRPLLDHCTQLLYDALLESPNWSVHNQASFAILQLATRMLGQPFSTSPITSVNKNIRCYGRTRTRTIHETSPATVINAGSVKTVQDSLKSGDKQCHDLNKCTSLEVSGNEVEIQEIFERKIFDLEGNEIMNDNDDDGFSDDVEDEVDDILVENEESAVHAWLILVQLTATALNKCQPWPGKVYLLRAARLLGEFALEQQNVIEEPANQDVIHQMWCALLRETQSRRAEGIKSGYQAEAFLTLASFAEACGIDAIADNHPYSTVDGNLEESFSTESHSESVDRLTKLFVLIIPQWLKRGKNPTQNKSLENLKLSTKLNEFELEQAVRAVGIMWPLNVTKEHLHRFAETIILLNSVMTQTGKHVQISCLASALAILAKLSPEQSAHIVDCAGKSASRCFSELGLKDFLGKLKKSAENQKSQLLREHALRTVAGILRHPSFMNLCKDSIRQLLQSFSNDGVQALRDWASELMNSL</sequence>
<dbReference type="InterPro" id="IPR024372">
    <property type="entry name" value="Ecm29_N"/>
</dbReference>
<feature type="compositionally biased region" description="Low complexity" evidence="1">
    <location>
        <begin position="1811"/>
        <end position="1826"/>
    </location>
</feature>
<dbReference type="InParanoid" id="A0A3Q0KBX2"/>
<organism evidence="3 4">
    <name type="scientific">Schistosoma mansoni</name>
    <name type="common">Blood fluke</name>
    <dbReference type="NCBI Taxonomy" id="6183"/>
    <lineage>
        <taxon>Eukaryota</taxon>
        <taxon>Metazoa</taxon>
        <taxon>Spiralia</taxon>
        <taxon>Lophotrochozoa</taxon>
        <taxon>Platyhelminthes</taxon>
        <taxon>Trematoda</taxon>
        <taxon>Digenea</taxon>
        <taxon>Strigeidida</taxon>
        <taxon>Schistosomatoidea</taxon>
        <taxon>Schistosomatidae</taxon>
        <taxon>Schistosoma</taxon>
    </lineage>
</organism>
<evidence type="ECO:0000313" key="3">
    <source>
        <dbReference type="Proteomes" id="UP000008854"/>
    </source>
</evidence>
<name>A0A3Q0KBX2_SCHMA</name>
<feature type="compositionally biased region" description="Polar residues" evidence="1">
    <location>
        <begin position="1796"/>
        <end position="1810"/>
    </location>
</feature>